<dbReference type="Pfam" id="PF09374">
    <property type="entry name" value="PG_binding_3"/>
    <property type="match status" value="1"/>
</dbReference>
<dbReference type="InterPro" id="IPR008565">
    <property type="entry name" value="TtsA-like_GH18_dom"/>
</dbReference>
<gene>
    <name evidence="3" type="ORF">LTT95_08875</name>
</gene>
<name>A0ABS8UE81_9GAMM</name>
<dbReference type="Proteomes" id="UP001430360">
    <property type="component" value="Unassembled WGS sequence"/>
</dbReference>
<evidence type="ECO:0000259" key="2">
    <source>
        <dbReference type="Pfam" id="PF09374"/>
    </source>
</evidence>
<sequence>MSRALFDKQIDRVLSHEGGYSVDRNDPGNWTGGRVGVGKLNGTKFGIAANTYPTLDIRNLTRAQAIEIYYRDFWVASKADRMPPAVAFSVLDGAINSGVRRSIQWLQQAAGVADDGVYGPRTAAAVSKADGNDLLLRYNAARLDFMTRLANWKHHGAGWARRIAQNLQYGAVDN</sequence>
<dbReference type="RefSeq" id="WP_232135990.1">
    <property type="nucleotide sequence ID" value="NZ_JAJQKU010000002.1"/>
</dbReference>
<reference evidence="3" key="2">
    <citation type="journal article" date="2022" name="Syst. Appl. Microbiol.">
        <title>Physiological and genomic characterisation of Luteimonas fraxinea sp. nov., a bacterial species associated with trees tolerant to ash dieback.</title>
        <authorList>
            <person name="Ulrich K."/>
            <person name="Becker R."/>
            <person name="Behrendt U."/>
            <person name="Kube M."/>
            <person name="Schneck V."/>
            <person name="Ulrich A."/>
        </authorList>
    </citation>
    <scope>NUCLEOTIDE SEQUENCE</scope>
    <source>
        <strain evidence="3">A1P009</strain>
    </source>
</reference>
<evidence type="ECO:0000313" key="3">
    <source>
        <dbReference type="EMBL" id="MCD9097051.1"/>
    </source>
</evidence>
<accession>A0ABS8UE81</accession>
<dbReference type="Gene3D" id="1.20.141.10">
    <property type="entry name" value="Chitosanase, subunit A, domain 1"/>
    <property type="match status" value="1"/>
</dbReference>
<evidence type="ECO:0008006" key="5">
    <source>
        <dbReference type="Google" id="ProtNLM"/>
    </source>
</evidence>
<evidence type="ECO:0000259" key="1">
    <source>
        <dbReference type="Pfam" id="PF05838"/>
    </source>
</evidence>
<feature type="domain" description="TtsA-like Glycoside hydrolase family 108" evidence="1">
    <location>
        <begin position="11"/>
        <end position="98"/>
    </location>
</feature>
<proteinExistence type="predicted"/>
<keyword evidence="4" id="KW-1185">Reference proteome</keyword>
<feature type="domain" description="Peptidoglycan binding" evidence="2">
    <location>
        <begin position="102"/>
        <end position="161"/>
    </location>
</feature>
<comment type="caution">
    <text evidence="3">The sequence shown here is derived from an EMBL/GenBank/DDBJ whole genome shotgun (WGS) entry which is preliminary data.</text>
</comment>
<protein>
    <recommendedName>
        <fullName evidence="5">Secretion activator protein</fullName>
    </recommendedName>
</protein>
<evidence type="ECO:0000313" key="4">
    <source>
        <dbReference type="Proteomes" id="UP001430360"/>
    </source>
</evidence>
<organism evidence="3 4">
    <name type="scientific">Luteimonas fraxinea</name>
    <dbReference type="NCBI Taxonomy" id="2901869"/>
    <lineage>
        <taxon>Bacteria</taxon>
        <taxon>Pseudomonadati</taxon>
        <taxon>Pseudomonadota</taxon>
        <taxon>Gammaproteobacteria</taxon>
        <taxon>Lysobacterales</taxon>
        <taxon>Lysobacteraceae</taxon>
        <taxon>Luteimonas</taxon>
    </lineage>
</organism>
<dbReference type="InterPro" id="IPR023346">
    <property type="entry name" value="Lysozyme-like_dom_sf"/>
</dbReference>
<dbReference type="Pfam" id="PF05838">
    <property type="entry name" value="Glyco_hydro_108"/>
    <property type="match status" value="1"/>
</dbReference>
<dbReference type="CDD" id="cd13926">
    <property type="entry name" value="N-acetylmuramidase_GH108"/>
    <property type="match status" value="1"/>
</dbReference>
<dbReference type="EMBL" id="JAJQKU010000002">
    <property type="protein sequence ID" value="MCD9097051.1"/>
    <property type="molecule type" value="Genomic_DNA"/>
</dbReference>
<dbReference type="InterPro" id="IPR018537">
    <property type="entry name" value="Peptidoglycan-bd_3"/>
</dbReference>
<reference evidence="3" key="1">
    <citation type="submission" date="2021-12" db="EMBL/GenBank/DDBJ databases">
        <authorList>
            <person name="Ulrich A."/>
        </authorList>
    </citation>
    <scope>NUCLEOTIDE SEQUENCE</scope>
    <source>
        <strain evidence="3">A1P009</strain>
    </source>
</reference>
<dbReference type="SUPFAM" id="SSF53955">
    <property type="entry name" value="Lysozyme-like"/>
    <property type="match status" value="1"/>
</dbReference>